<evidence type="ECO:0000256" key="1">
    <source>
        <dbReference type="SAM" id="MobiDB-lite"/>
    </source>
</evidence>
<dbReference type="Proteomes" id="UP000235786">
    <property type="component" value="Unassembled WGS sequence"/>
</dbReference>
<proteinExistence type="predicted"/>
<feature type="compositionally biased region" description="Basic and acidic residues" evidence="1">
    <location>
        <begin position="337"/>
        <end position="350"/>
    </location>
</feature>
<organism evidence="3 4">
    <name type="scientific">Hyaloscypha variabilis (strain UAMH 11265 / GT02V1 / F)</name>
    <name type="common">Meliniomyces variabilis</name>
    <dbReference type="NCBI Taxonomy" id="1149755"/>
    <lineage>
        <taxon>Eukaryota</taxon>
        <taxon>Fungi</taxon>
        <taxon>Dikarya</taxon>
        <taxon>Ascomycota</taxon>
        <taxon>Pezizomycotina</taxon>
        <taxon>Leotiomycetes</taxon>
        <taxon>Helotiales</taxon>
        <taxon>Hyaloscyphaceae</taxon>
        <taxon>Hyaloscypha</taxon>
        <taxon>Hyaloscypha variabilis</taxon>
    </lineage>
</organism>
<feature type="region of interest" description="Disordered" evidence="1">
    <location>
        <begin position="190"/>
        <end position="215"/>
    </location>
</feature>
<feature type="compositionally biased region" description="Low complexity" evidence="1">
    <location>
        <begin position="197"/>
        <end position="209"/>
    </location>
</feature>
<dbReference type="AlphaFoldDB" id="A0A2J6S1I9"/>
<gene>
    <name evidence="3" type="ORF">L207DRAFT_563576</name>
</gene>
<dbReference type="OrthoDB" id="5986190at2759"/>
<evidence type="ECO:0000259" key="2">
    <source>
        <dbReference type="Pfam" id="PF14420"/>
    </source>
</evidence>
<name>A0A2J6S1I9_HYAVF</name>
<dbReference type="PANTHER" id="PTHR38788:SF3">
    <property type="entry name" value="CLR5 DOMAIN-CONTAINING PROTEIN"/>
    <property type="match status" value="1"/>
</dbReference>
<feature type="compositionally biased region" description="Polar residues" evidence="1">
    <location>
        <begin position="302"/>
        <end position="333"/>
    </location>
</feature>
<keyword evidence="4" id="KW-1185">Reference proteome</keyword>
<evidence type="ECO:0000313" key="3">
    <source>
        <dbReference type="EMBL" id="PMD44633.1"/>
    </source>
</evidence>
<feature type="domain" description="Clr5" evidence="2">
    <location>
        <begin position="95"/>
        <end position="147"/>
    </location>
</feature>
<evidence type="ECO:0000313" key="4">
    <source>
        <dbReference type="Proteomes" id="UP000235786"/>
    </source>
</evidence>
<feature type="region of interest" description="Disordered" evidence="1">
    <location>
        <begin position="292"/>
        <end position="366"/>
    </location>
</feature>
<dbReference type="InterPro" id="IPR025676">
    <property type="entry name" value="Clr5_dom"/>
</dbReference>
<accession>A0A2J6S1I9</accession>
<protein>
    <recommendedName>
        <fullName evidence="2">Clr5 domain-containing protein</fullName>
    </recommendedName>
</protein>
<dbReference type="Pfam" id="PF14420">
    <property type="entry name" value="Clr5"/>
    <property type="match status" value="1"/>
</dbReference>
<dbReference type="EMBL" id="KZ613941">
    <property type="protein sequence ID" value="PMD44633.1"/>
    <property type="molecule type" value="Genomic_DNA"/>
</dbReference>
<reference evidence="3 4" key="1">
    <citation type="submission" date="2016-04" db="EMBL/GenBank/DDBJ databases">
        <title>A degradative enzymes factory behind the ericoid mycorrhizal symbiosis.</title>
        <authorList>
            <consortium name="DOE Joint Genome Institute"/>
            <person name="Martino E."/>
            <person name="Morin E."/>
            <person name="Grelet G."/>
            <person name="Kuo A."/>
            <person name="Kohler A."/>
            <person name="Daghino S."/>
            <person name="Barry K."/>
            <person name="Choi C."/>
            <person name="Cichocki N."/>
            <person name="Clum A."/>
            <person name="Copeland A."/>
            <person name="Hainaut M."/>
            <person name="Haridas S."/>
            <person name="Labutti K."/>
            <person name="Lindquist E."/>
            <person name="Lipzen A."/>
            <person name="Khouja H.-R."/>
            <person name="Murat C."/>
            <person name="Ohm R."/>
            <person name="Olson A."/>
            <person name="Spatafora J."/>
            <person name="Veneault-Fourrey C."/>
            <person name="Henrissat B."/>
            <person name="Grigoriev I."/>
            <person name="Martin F."/>
            <person name="Perotto S."/>
        </authorList>
    </citation>
    <scope>NUCLEOTIDE SEQUENCE [LARGE SCALE GENOMIC DNA]</scope>
    <source>
        <strain evidence="3 4">F</strain>
    </source>
</reference>
<dbReference type="PANTHER" id="PTHR38788">
    <property type="entry name" value="CLR5 DOMAIN-CONTAINING PROTEIN"/>
    <property type="match status" value="1"/>
</dbReference>
<sequence length="729" mass="82936">MHALSTQLQPRRTTRRNKTYNLVCLVSLWQVLHRSKPVLLLHYCILELYAESTSSSFNHALRISWPVMEFNLSGQMHSMAPPQKPRKGLVLSRNDQKWESLKDEIQRVYMKENNTLPRTMLQIEQTHGFKASPRKWKDKLKEWGFEKNLSENDMRIVVAKVDKRKAAGKETHVFLNGVQMAVEKLENFKKRKTVRESGPASPSASTPGPVTYSTPRCDLEMSLTREMDETVELDDTFTNLDFSAQVFSAPPQPQGLNVEDTNLYTSRTTSYPLLSHEDDLTAFSLNDINEDPSEAAEDVSSLGDSSRTFASGSRLSPRISISNREGLVSSQPPNAGELDRAADEHDKTEKPYPAPSDGPSELPSGHQGAAEIIYHESSMDSENDIEPGTSHDKSLPAPLEEYNLVMLSKTIDECFKRRFELDLTLSQLLSILTYLQGPPLQGEEPSSDFLSYWETKGIAVLAKTYIKEQASFAAVCVFMRVVEQAQAILGGAHYPGFMPRLERTFPFSRIVGDQSYLNHEVVVLQITLSCYFKFQLESGPLSNASTRKIVGVVERLRCIEEPKSTLGGYALDDLIGFLNFRSTSTWTSDYHKGQLASQLHREHFFHAMNLARYYSLRGEFETADSLYLLRHMFLDNYPLSAFIFTGQGYGPLPESLETELPYNEHQYRRLHMQNGTSKPRVRPWNTEMQYVQSVDSITVPKIYGWLSYHPDLNFQIKDCCRRLLLLIYT</sequence>